<name>A0A811ZZS6_9EURY</name>
<proteinExistence type="predicted"/>
<dbReference type="Proteomes" id="UP000614580">
    <property type="component" value="Unassembled WGS sequence"/>
</dbReference>
<gene>
    <name evidence="1" type="ORF">DNFNHJIP_00158</name>
</gene>
<accession>A0A811ZZS6</accession>
<reference evidence="1" key="1">
    <citation type="submission" date="2020-12" db="EMBL/GenBank/DDBJ databases">
        <authorList>
            <person name="Hahn C.J."/>
            <person name="Laso-Perez R."/>
            <person name="Vulcano F."/>
            <person name="Vaziourakis K.-M."/>
            <person name="Stokke R."/>
            <person name="Steen I.H."/>
            <person name="Teske A."/>
            <person name="Boetius A."/>
            <person name="Liebeke M."/>
            <person name="Amann R."/>
            <person name="Knittel K."/>
        </authorList>
    </citation>
    <scope>NUCLEOTIDE SEQUENCE</scope>
    <source>
        <strain evidence="1">Gfbio:c6db26ca-90af-429b-aeed-0e3e8aed0b5e:GoM-Arc1_AMV-AAA_792_C10</strain>
    </source>
</reference>
<comment type="caution">
    <text evidence="1">The sequence shown here is derived from an EMBL/GenBank/DDBJ whole genome shotgun (WGS) entry which is preliminary data.</text>
</comment>
<evidence type="ECO:0000313" key="1">
    <source>
        <dbReference type="EMBL" id="CAD7766758.1"/>
    </source>
</evidence>
<organism evidence="1 2">
    <name type="scientific">Candidatus Argoarchaeum ethanivorans</name>
    <dbReference type="NCBI Taxonomy" id="2608793"/>
    <lineage>
        <taxon>Archaea</taxon>
        <taxon>Methanobacteriati</taxon>
        <taxon>Methanobacteriota</taxon>
        <taxon>Stenosarchaea group</taxon>
        <taxon>Methanomicrobia</taxon>
        <taxon>Methanosarcinales</taxon>
        <taxon>Methanosarcinales incertae sedis</taxon>
        <taxon>GOM Arc I cluster</taxon>
        <taxon>Candidatus Argoarchaeum</taxon>
    </lineage>
</organism>
<evidence type="ECO:0000313" key="2">
    <source>
        <dbReference type="Proteomes" id="UP000614580"/>
    </source>
</evidence>
<sequence length="79" mass="9531">MELKINWNHKRCKHAIERMWLRGVSVDEVKDAIIKGNKSKQMNTGLTEAFYRFFSVVYDEQVLKNKKMRKIYPVTIKLW</sequence>
<protein>
    <recommendedName>
        <fullName evidence="3">DUF4258 domain-containing protein</fullName>
    </recommendedName>
</protein>
<evidence type="ECO:0008006" key="3">
    <source>
        <dbReference type="Google" id="ProtNLM"/>
    </source>
</evidence>
<dbReference type="EMBL" id="CAJHZY010000011">
    <property type="protein sequence ID" value="CAD7766758.1"/>
    <property type="molecule type" value="Genomic_DNA"/>
</dbReference>
<dbReference type="AlphaFoldDB" id="A0A811ZZS6"/>